<evidence type="ECO:0000313" key="2">
    <source>
        <dbReference type="EMBL" id="SMX26085.1"/>
    </source>
</evidence>
<evidence type="ECO:0000256" key="1">
    <source>
        <dbReference type="SAM" id="Phobius"/>
    </source>
</evidence>
<organism evidence="2 3">
    <name type="scientific">Pelagimonas phthalicica</name>
    <dbReference type="NCBI Taxonomy" id="1037362"/>
    <lineage>
        <taxon>Bacteria</taxon>
        <taxon>Pseudomonadati</taxon>
        <taxon>Pseudomonadota</taxon>
        <taxon>Alphaproteobacteria</taxon>
        <taxon>Rhodobacterales</taxon>
        <taxon>Roseobacteraceae</taxon>
        <taxon>Pelagimonas</taxon>
    </lineage>
</organism>
<sequence length="105" mass="11488">MYTGIAGGLLVFTGIWHATEWMMDGRRRDTWALVPVGLVYLALGYMVATSIGGAATQIIALIAVTAGGTIAFKRRDQFEIRKWVTWSFILIDMLIALSLILGLLG</sequence>
<dbReference type="AlphaFoldDB" id="A0A238J6T5"/>
<accession>A0A238J6T5</accession>
<dbReference type="RefSeq" id="WP_133840732.1">
    <property type="nucleotide sequence ID" value="NZ_FXXP01000001.1"/>
</dbReference>
<reference evidence="3" key="1">
    <citation type="submission" date="2017-05" db="EMBL/GenBank/DDBJ databases">
        <authorList>
            <person name="Rodrigo-Torres L."/>
            <person name="Arahal R. D."/>
            <person name="Lucena T."/>
        </authorList>
    </citation>
    <scope>NUCLEOTIDE SEQUENCE [LARGE SCALE GENOMIC DNA]</scope>
    <source>
        <strain evidence="3">CECT 8649</strain>
    </source>
</reference>
<dbReference type="EMBL" id="FXXP01000001">
    <property type="protein sequence ID" value="SMX26085.1"/>
    <property type="molecule type" value="Genomic_DNA"/>
</dbReference>
<keyword evidence="1" id="KW-0812">Transmembrane</keyword>
<dbReference type="Proteomes" id="UP000225972">
    <property type="component" value="Unassembled WGS sequence"/>
</dbReference>
<gene>
    <name evidence="2" type="ORF">TRP8649_00158</name>
</gene>
<feature type="transmembrane region" description="Helical" evidence="1">
    <location>
        <begin position="54"/>
        <end position="72"/>
    </location>
</feature>
<keyword evidence="1" id="KW-0472">Membrane</keyword>
<feature type="transmembrane region" description="Helical" evidence="1">
    <location>
        <begin position="30"/>
        <end position="48"/>
    </location>
</feature>
<name>A0A238J6T5_9RHOB</name>
<keyword evidence="1" id="KW-1133">Transmembrane helix</keyword>
<proteinExistence type="predicted"/>
<evidence type="ECO:0000313" key="3">
    <source>
        <dbReference type="Proteomes" id="UP000225972"/>
    </source>
</evidence>
<feature type="transmembrane region" description="Helical" evidence="1">
    <location>
        <begin position="84"/>
        <end position="104"/>
    </location>
</feature>
<keyword evidence="3" id="KW-1185">Reference proteome</keyword>
<dbReference type="OrthoDB" id="7872319at2"/>
<protein>
    <submittedName>
        <fullName evidence="2">Uncharacterized protein</fullName>
    </submittedName>
</protein>